<dbReference type="Gene3D" id="1.20.1070.10">
    <property type="entry name" value="Rhodopsin 7-helix transmembrane proteins"/>
    <property type="match status" value="1"/>
</dbReference>
<reference evidence="3" key="1">
    <citation type="submission" date="2022-11" db="UniProtKB">
        <authorList>
            <consortium name="WormBaseParasite"/>
        </authorList>
    </citation>
    <scope>IDENTIFICATION</scope>
</reference>
<dbReference type="PANTHER" id="PTHR24224">
    <property type="entry name" value="CARDIOACCELERATORY PEPTIDE RECEPTOR-RELATED"/>
    <property type="match status" value="1"/>
</dbReference>
<dbReference type="WBParaSite" id="PSAMB.scaffold15963size1439.g36732.t1">
    <property type="protein sequence ID" value="PSAMB.scaffold15963size1439.g36732.t1"/>
    <property type="gene ID" value="PSAMB.scaffold15963size1439.g36732"/>
</dbReference>
<sequence>MWCWVLMSAMRYIAVYHPFLHLRVWVLPRRGVQLIVLMSLLLNVSFIGVIEANSKTMKCKETPLFDTTHDLTWWLHLAELSWGFFMPALITLLMDWRVLMINPSTAIVRHHGHYNLTATRSLDDSTARSELNFYTNEMVSVQLV</sequence>
<keyword evidence="1" id="KW-0472">Membrane</keyword>
<keyword evidence="2" id="KW-1185">Reference proteome</keyword>
<protein>
    <submittedName>
        <fullName evidence="3">G-protein coupled receptors family 2 profile 2 domain-containing protein</fullName>
    </submittedName>
</protein>
<organism evidence="2 3">
    <name type="scientific">Plectus sambesii</name>
    <dbReference type="NCBI Taxonomy" id="2011161"/>
    <lineage>
        <taxon>Eukaryota</taxon>
        <taxon>Metazoa</taxon>
        <taxon>Ecdysozoa</taxon>
        <taxon>Nematoda</taxon>
        <taxon>Chromadorea</taxon>
        <taxon>Plectida</taxon>
        <taxon>Plectina</taxon>
        <taxon>Plectoidea</taxon>
        <taxon>Plectidae</taxon>
        <taxon>Plectus</taxon>
    </lineage>
</organism>
<dbReference type="Proteomes" id="UP000887566">
    <property type="component" value="Unplaced"/>
</dbReference>
<keyword evidence="1" id="KW-0812">Transmembrane</keyword>
<evidence type="ECO:0000256" key="1">
    <source>
        <dbReference type="SAM" id="Phobius"/>
    </source>
</evidence>
<proteinExistence type="predicted"/>
<name>A0A914V6G3_9BILA</name>
<evidence type="ECO:0000313" key="3">
    <source>
        <dbReference type="WBParaSite" id="PSAMB.scaffold15963size1439.g36732.t1"/>
    </source>
</evidence>
<keyword evidence="1" id="KW-1133">Transmembrane helix</keyword>
<feature type="transmembrane region" description="Helical" evidence="1">
    <location>
        <begin position="73"/>
        <end position="94"/>
    </location>
</feature>
<dbReference type="InterPro" id="IPR052665">
    <property type="entry name" value="Neuropeptide-GPCR"/>
</dbReference>
<dbReference type="GO" id="GO:0016020">
    <property type="term" value="C:membrane"/>
    <property type="evidence" value="ECO:0007669"/>
    <property type="project" value="TreeGrafter"/>
</dbReference>
<dbReference type="AlphaFoldDB" id="A0A914V6G3"/>
<feature type="transmembrane region" description="Helical" evidence="1">
    <location>
        <begin position="32"/>
        <end position="53"/>
    </location>
</feature>
<accession>A0A914V6G3</accession>
<dbReference type="PANTHER" id="PTHR24224:SF37">
    <property type="entry name" value="G-PROTEIN COUPLED RECEPTORS FAMILY 1 PROFILE DOMAIN-CONTAINING PROTEIN"/>
    <property type="match status" value="1"/>
</dbReference>
<evidence type="ECO:0000313" key="2">
    <source>
        <dbReference type="Proteomes" id="UP000887566"/>
    </source>
</evidence>
<dbReference type="SUPFAM" id="SSF81321">
    <property type="entry name" value="Family A G protein-coupled receptor-like"/>
    <property type="match status" value="1"/>
</dbReference>